<feature type="compositionally biased region" description="Basic and acidic residues" evidence="1">
    <location>
        <begin position="887"/>
        <end position="896"/>
    </location>
</feature>
<feature type="transmembrane region" description="Helical" evidence="2">
    <location>
        <begin position="588"/>
        <end position="609"/>
    </location>
</feature>
<name>A0A0J9XB85_GEOCN</name>
<feature type="compositionally biased region" description="Low complexity" evidence="1">
    <location>
        <begin position="874"/>
        <end position="886"/>
    </location>
</feature>
<keyword evidence="2" id="KW-0812">Transmembrane</keyword>
<organism evidence="3 4">
    <name type="scientific">Geotrichum candidum</name>
    <name type="common">Oospora lactis</name>
    <name type="synonym">Dipodascus geotrichum</name>
    <dbReference type="NCBI Taxonomy" id="1173061"/>
    <lineage>
        <taxon>Eukaryota</taxon>
        <taxon>Fungi</taxon>
        <taxon>Dikarya</taxon>
        <taxon>Ascomycota</taxon>
        <taxon>Saccharomycotina</taxon>
        <taxon>Dipodascomycetes</taxon>
        <taxon>Dipodascales</taxon>
        <taxon>Dipodascaceae</taxon>
        <taxon>Geotrichum</taxon>
    </lineage>
</organism>
<feature type="transmembrane region" description="Helical" evidence="2">
    <location>
        <begin position="629"/>
        <end position="652"/>
    </location>
</feature>
<feature type="transmembrane region" description="Helical" evidence="2">
    <location>
        <begin position="734"/>
        <end position="756"/>
    </location>
</feature>
<feature type="region of interest" description="Disordered" evidence="1">
    <location>
        <begin position="423"/>
        <end position="442"/>
    </location>
</feature>
<evidence type="ECO:0000256" key="1">
    <source>
        <dbReference type="SAM" id="MobiDB-lite"/>
    </source>
</evidence>
<keyword evidence="2" id="KW-0472">Membrane</keyword>
<feature type="transmembrane region" description="Helical" evidence="2">
    <location>
        <begin position="15"/>
        <end position="33"/>
    </location>
</feature>
<feature type="transmembrane region" description="Helical" evidence="2">
    <location>
        <begin position="504"/>
        <end position="534"/>
    </location>
</feature>
<feature type="transmembrane region" description="Helical" evidence="2">
    <location>
        <begin position="394"/>
        <end position="417"/>
    </location>
</feature>
<feature type="compositionally biased region" description="Polar residues" evidence="1">
    <location>
        <begin position="862"/>
        <end position="873"/>
    </location>
</feature>
<protein>
    <submittedName>
        <fullName evidence="3">Uncharacterized protein</fullName>
    </submittedName>
</protein>
<comment type="caution">
    <text evidence="3">The sequence shown here is derived from an EMBL/GenBank/DDBJ whole genome shotgun (WGS) entry which is preliminary data.</text>
</comment>
<feature type="transmembrane region" description="Helical" evidence="2">
    <location>
        <begin position="462"/>
        <end position="483"/>
    </location>
</feature>
<dbReference type="Proteomes" id="UP000242525">
    <property type="component" value="Unassembled WGS sequence"/>
</dbReference>
<accession>A0A0J9XB85</accession>
<gene>
    <name evidence="3" type="ORF">BN980_GECA07s04960g</name>
</gene>
<keyword evidence="4" id="KW-1185">Reference proteome</keyword>
<proteinExistence type="predicted"/>
<reference evidence="3" key="1">
    <citation type="submission" date="2014-03" db="EMBL/GenBank/DDBJ databases">
        <authorList>
            <person name="Casaregola S."/>
        </authorList>
    </citation>
    <scope>NUCLEOTIDE SEQUENCE [LARGE SCALE GENOMIC DNA]</scope>
    <source>
        <strain evidence="3">CLIB 918</strain>
    </source>
</reference>
<feature type="transmembrane region" description="Helical" evidence="2">
    <location>
        <begin position="554"/>
        <end position="576"/>
    </location>
</feature>
<dbReference type="AlphaFoldDB" id="A0A0J9XB85"/>
<evidence type="ECO:0000313" key="4">
    <source>
        <dbReference type="Proteomes" id="UP000242525"/>
    </source>
</evidence>
<evidence type="ECO:0000256" key="2">
    <source>
        <dbReference type="SAM" id="Phobius"/>
    </source>
</evidence>
<dbReference type="EMBL" id="CCBN010000007">
    <property type="protein sequence ID" value="CDO54449.1"/>
    <property type="molecule type" value="Genomic_DNA"/>
</dbReference>
<keyword evidence="2" id="KW-1133">Transmembrane helix</keyword>
<feature type="transmembrane region" description="Helical" evidence="2">
    <location>
        <begin position="664"/>
        <end position="682"/>
    </location>
</feature>
<feature type="transmembrane region" description="Helical" evidence="2">
    <location>
        <begin position="342"/>
        <end position="359"/>
    </location>
</feature>
<feature type="transmembrane region" description="Helical" evidence="2">
    <location>
        <begin position="365"/>
        <end position="382"/>
    </location>
</feature>
<feature type="transmembrane region" description="Helical" evidence="2">
    <location>
        <begin position="776"/>
        <end position="797"/>
    </location>
</feature>
<feature type="region of interest" description="Disordered" evidence="1">
    <location>
        <begin position="861"/>
        <end position="896"/>
    </location>
</feature>
<sequence length="896" mass="100497">MVVGVSRGIALFKRFGFITFLVAFLAAVVHLGLPPTSPAQQAAQCDSLLHRGRWLNNHTIIPTTWQPDGCALQHYNQAYLNKCMKKPNSNIIFMGDSTARQLFWETAHMLDPTLKADFNVHGNAKFTRSKDNITVHLFWDPYLNRKESMGVISKIANGTRLTNDGPTTILYVTAGLWHAMFHKPREKIQISFETAIDNFVEVIRNAKPGAFEAVYFAPTQLPQYFRLDLWRKKNITKKVLDKMYAYTEKIFDYNYETDTGSGIIYSNDKHRRPLIYYFPAMNRLGANKNSLYDRLGLHLTWPLVTVQVDLLYNHFCNRNIQDVLPPTTTCCVTYDRTNRERLAVMGWVALVAIATAVAARRPSSAIKLAAWVGIACLYSFMCERTTWIPNETRAFVGWIESFLLFQVAVTAIVLSIANSAPTKSNNNHHLAGGDDDSHNSTGKTGTLVDTAERLYFDEWKGLLMVAWLLLAYTGLDDYSYYYLRIVKSVIESTLLYIEIRSFAVALTATATTAPATVALLVRRLINVALLPMLLALTLKVDLYQAYRTLPIKFGMWYVITAVVIRLLHLVLGASLSTHQSRRELSIKIAKVVLSGAAFLGITGFILSELWMPSFFDKEEVLRTIRSDFFVPLVAINVVVWSRMSASVIGYGGGNSKNLTLKKRYLAIGLFLSLAIVGNYLVFINPGGGHGRATVIHVVTFYFIFFYTVILRPASDAITAKSLNASQKSSTPRFYYSRFLAYWGPCWVQLLVLSQHILLTKNGHVKIHLIPTSLASFRMSAVSQTINYIIVFALYGIVARNITRLLPTQDVVPESLVSNKSNNFGARDGTGVTHNLDNNDGFDINEDDYDLDMEAQQKLPLTLTVTSDPSIKSQPTSPGGSSRTTRSSFDDDVVKQE</sequence>
<dbReference type="OrthoDB" id="1932925at2759"/>
<feature type="transmembrane region" description="Helical" evidence="2">
    <location>
        <begin position="694"/>
        <end position="713"/>
    </location>
</feature>
<evidence type="ECO:0000313" key="3">
    <source>
        <dbReference type="EMBL" id="CDO54449.1"/>
    </source>
</evidence>